<dbReference type="InterPro" id="IPR003961">
    <property type="entry name" value="FN3_dom"/>
</dbReference>
<dbReference type="Pfam" id="PF00041">
    <property type="entry name" value="fn3"/>
    <property type="match status" value="4"/>
</dbReference>
<feature type="transmembrane region" description="Helical" evidence="1">
    <location>
        <begin position="418"/>
        <end position="443"/>
    </location>
</feature>
<comment type="caution">
    <text evidence="3">The sequence shown here is derived from an EMBL/GenBank/DDBJ whole genome shotgun (WGS) entry which is preliminary data.</text>
</comment>
<dbReference type="SUPFAM" id="SSF49265">
    <property type="entry name" value="Fibronectin type III"/>
    <property type="match status" value="3"/>
</dbReference>
<organism evidence="3 4">
    <name type="scientific">Diploptera punctata</name>
    <name type="common">Pacific beetle cockroach</name>
    <dbReference type="NCBI Taxonomy" id="6984"/>
    <lineage>
        <taxon>Eukaryota</taxon>
        <taxon>Metazoa</taxon>
        <taxon>Ecdysozoa</taxon>
        <taxon>Arthropoda</taxon>
        <taxon>Hexapoda</taxon>
        <taxon>Insecta</taxon>
        <taxon>Pterygota</taxon>
        <taxon>Neoptera</taxon>
        <taxon>Polyneoptera</taxon>
        <taxon>Dictyoptera</taxon>
        <taxon>Blattodea</taxon>
        <taxon>Blaberoidea</taxon>
        <taxon>Blaberidae</taxon>
        <taxon>Diplopterinae</taxon>
        <taxon>Diploptera</taxon>
    </lineage>
</organism>
<dbReference type="SMART" id="SM00060">
    <property type="entry name" value="FN3"/>
    <property type="match status" value="4"/>
</dbReference>
<accession>A0AAD7ZYB2</accession>
<dbReference type="Gene3D" id="2.60.40.10">
    <property type="entry name" value="Immunoglobulins"/>
    <property type="match status" value="4"/>
</dbReference>
<feature type="domain" description="Fibronectin type-III" evidence="2">
    <location>
        <begin position="203"/>
        <end position="292"/>
    </location>
</feature>
<reference evidence="3" key="1">
    <citation type="journal article" date="2023" name="IScience">
        <title>Live-bearing cockroach genome reveals convergent evolutionary mechanisms linked to viviparity in insects and beyond.</title>
        <authorList>
            <person name="Fouks B."/>
            <person name="Harrison M.C."/>
            <person name="Mikhailova A.A."/>
            <person name="Marchal E."/>
            <person name="English S."/>
            <person name="Carruthers M."/>
            <person name="Jennings E.C."/>
            <person name="Chiamaka E.L."/>
            <person name="Frigard R.A."/>
            <person name="Pippel M."/>
            <person name="Attardo G.M."/>
            <person name="Benoit J.B."/>
            <person name="Bornberg-Bauer E."/>
            <person name="Tobe S.S."/>
        </authorList>
    </citation>
    <scope>NUCLEOTIDE SEQUENCE</scope>
    <source>
        <strain evidence="3">Stay&amp;Tobe</strain>
    </source>
</reference>
<proteinExistence type="predicted"/>
<dbReference type="AlphaFoldDB" id="A0AAD7ZYB2"/>
<keyword evidence="1" id="KW-0472">Membrane</keyword>
<evidence type="ECO:0000259" key="2">
    <source>
        <dbReference type="PROSITE" id="PS50853"/>
    </source>
</evidence>
<sequence length="444" mass="49142">SGPWSDYLEVMSGAAPPDTPREPQVTCRSSHHAVVQWEEPASNGAPITDYRLEMSMADREQDYATVFHGLSNLYEVKGLVAATPYFFRVQASNSAGWSELSPVSHTITPASSPAAVSLPRYTAKPTCLKLSWQEPACHGADILHYNIDMGDHIVTTSGPALEYTLEGLIPDTMYRLRVQAVNNVGPGPFSPMLRVATSPLPPAPPRLECTGIGHNYLKLKWGDGKNLSFTQYTLECDNTWTKEFQCVYQGTSHSCKVNRLQEMTLYRFRIAAANDAGQGNYSDIQEFSTCIAPPPPLKAPKVSEIQQRSCWVEWNTCKSISSDPVIYQVQLSRLRDQEYKQVYKGAETKVQLNDLESGADYNVRVCPIRQTQSGDLAGAYSPPATFSTLMPEPVATTTTTKTAITQVTEKKPLSDQQLTLIIVCGFIMFANLLIIVQLFLLLLF</sequence>
<keyword evidence="1" id="KW-1133">Transmembrane helix</keyword>
<feature type="domain" description="Fibronectin type-III" evidence="2">
    <location>
        <begin position="293"/>
        <end position="391"/>
    </location>
</feature>
<dbReference type="EMBL" id="JASPKZ010005299">
    <property type="protein sequence ID" value="KAJ9588870.1"/>
    <property type="molecule type" value="Genomic_DNA"/>
</dbReference>
<evidence type="ECO:0000256" key="1">
    <source>
        <dbReference type="SAM" id="Phobius"/>
    </source>
</evidence>
<feature type="domain" description="Fibronectin type-III" evidence="2">
    <location>
        <begin position="19"/>
        <end position="111"/>
    </location>
</feature>
<dbReference type="PRINTS" id="PR00014">
    <property type="entry name" value="FNTYPEIII"/>
</dbReference>
<gene>
    <name evidence="3" type="ORF">L9F63_017843</name>
</gene>
<dbReference type="InterPro" id="IPR013783">
    <property type="entry name" value="Ig-like_fold"/>
</dbReference>
<evidence type="ECO:0000313" key="3">
    <source>
        <dbReference type="EMBL" id="KAJ9588870.1"/>
    </source>
</evidence>
<protein>
    <recommendedName>
        <fullName evidence="2">Fibronectin type-III domain-containing protein</fullName>
    </recommendedName>
</protein>
<reference evidence="3" key="2">
    <citation type="submission" date="2023-05" db="EMBL/GenBank/DDBJ databases">
        <authorList>
            <person name="Fouks B."/>
        </authorList>
    </citation>
    <scope>NUCLEOTIDE SEQUENCE</scope>
    <source>
        <strain evidence="3">Stay&amp;Tobe</strain>
        <tissue evidence="3">Testes</tissue>
    </source>
</reference>
<dbReference type="PROSITE" id="PS50853">
    <property type="entry name" value="FN3"/>
    <property type="match status" value="4"/>
</dbReference>
<keyword evidence="1" id="KW-0812">Transmembrane</keyword>
<keyword evidence="4" id="KW-1185">Reference proteome</keyword>
<dbReference type="PANTHER" id="PTHR24099">
    <property type="entry name" value="E3 UBIQUITIN-PROTEIN LIGASE TRIM36-RELATED"/>
    <property type="match status" value="1"/>
</dbReference>
<dbReference type="Proteomes" id="UP001233999">
    <property type="component" value="Unassembled WGS sequence"/>
</dbReference>
<feature type="non-terminal residue" evidence="3">
    <location>
        <position position="444"/>
    </location>
</feature>
<dbReference type="CDD" id="cd00063">
    <property type="entry name" value="FN3"/>
    <property type="match status" value="4"/>
</dbReference>
<feature type="domain" description="Fibronectin type-III" evidence="2">
    <location>
        <begin position="112"/>
        <end position="201"/>
    </location>
</feature>
<name>A0AAD7ZYB2_DIPPU</name>
<dbReference type="PANTHER" id="PTHR24099:SF11">
    <property type="entry name" value="FIBRONECTIN TYPE III DOMAIN-CONTAINING 3BA-RELATED"/>
    <property type="match status" value="1"/>
</dbReference>
<feature type="non-terminal residue" evidence="3">
    <location>
        <position position="1"/>
    </location>
</feature>
<dbReference type="InterPro" id="IPR050617">
    <property type="entry name" value="E3_ligase_FN3/SPRY"/>
</dbReference>
<evidence type="ECO:0000313" key="4">
    <source>
        <dbReference type="Proteomes" id="UP001233999"/>
    </source>
</evidence>
<dbReference type="InterPro" id="IPR036116">
    <property type="entry name" value="FN3_sf"/>
</dbReference>